<reference evidence="1" key="1">
    <citation type="submission" date="2024-05" db="EMBL/GenBank/DDBJ databases">
        <title>Whole genome shotgun sequence of Streptomyces hydrogenans NBRC 13475.</title>
        <authorList>
            <person name="Komaki H."/>
            <person name="Tamura T."/>
        </authorList>
    </citation>
    <scope>NUCLEOTIDE SEQUENCE</scope>
    <source>
        <strain evidence="1">NBRC 13475</strain>
    </source>
</reference>
<keyword evidence="2" id="KW-1185">Reference proteome</keyword>
<gene>
    <name evidence="1" type="ORF">Shyd_65910</name>
</gene>
<proteinExistence type="predicted"/>
<accession>A0ABQ3PJL8</accession>
<sequence length="141" mass="16273">MKYRTLWIVRHVMPDDRLATARVDTDPEEALITLSLRYGYTHRALVRQMAIFSSAFAEAGPFELDPGHVMQRPELQAWVERTDRRFTDDEPMRMHFGGRGPWFFEILVRDDLIDEAVVRELNADVMPKACGLLVPARMAAL</sequence>
<protein>
    <submittedName>
        <fullName evidence="1">Uncharacterized protein</fullName>
    </submittedName>
</protein>
<dbReference type="RefSeq" id="WP_190222759.1">
    <property type="nucleotide sequence ID" value="NZ_BNBS01000020.1"/>
</dbReference>
<evidence type="ECO:0000313" key="2">
    <source>
        <dbReference type="Proteomes" id="UP001052739"/>
    </source>
</evidence>
<organism evidence="1 2">
    <name type="scientific">Streptomyces hydrogenans</name>
    <dbReference type="NCBI Taxonomy" id="1873719"/>
    <lineage>
        <taxon>Bacteria</taxon>
        <taxon>Bacillati</taxon>
        <taxon>Actinomycetota</taxon>
        <taxon>Actinomycetes</taxon>
        <taxon>Kitasatosporales</taxon>
        <taxon>Streptomycetaceae</taxon>
        <taxon>Streptomyces</taxon>
    </lineage>
</organism>
<dbReference type="EMBL" id="BNDW01000068">
    <property type="protein sequence ID" value="GHI25220.1"/>
    <property type="molecule type" value="Genomic_DNA"/>
</dbReference>
<evidence type="ECO:0000313" key="1">
    <source>
        <dbReference type="EMBL" id="GHI25220.1"/>
    </source>
</evidence>
<name>A0ABQ3PJL8_9ACTN</name>
<comment type="caution">
    <text evidence="1">The sequence shown here is derived from an EMBL/GenBank/DDBJ whole genome shotgun (WGS) entry which is preliminary data.</text>
</comment>
<dbReference type="Proteomes" id="UP001052739">
    <property type="component" value="Unassembled WGS sequence"/>
</dbReference>